<evidence type="ECO:0008006" key="4">
    <source>
        <dbReference type="Google" id="ProtNLM"/>
    </source>
</evidence>
<dbReference type="Proteomes" id="UP000553963">
    <property type="component" value="Unassembled WGS sequence"/>
</dbReference>
<evidence type="ECO:0000313" key="3">
    <source>
        <dbReference type="Proteomes" id="UP000553963"/>
    </source>
</evidence>
<dbReference type="EMBL" id="JACIDS010000007">
    <property type="protein sequence ID" value="MBB3933687.1"/>
    <property type="molecule type" value="Genomic_DNA"/>
</dbReference>
<accession>A0A840AXD5</accession>
<comment type="caution">
    <text evidence="2">The sequence shown here is derived from an EMBL/GenBank/DDBJ whole genome shotgun (WGS) entry which is preliminary data.</text>
</comment>
<dbReference type="AlphaFoldDB" id="A0A840AXD5"/>
<evidence type="ECO:0000256" key="1">
    <source>
        <dbReference type="SAM" id="MobiDB-lite"/>
    </source>
</evidence>
<name>A0A840AXD5_9HYPH</name>
<sequence>MLPKKGRSLPPGSGGEGLPRRYAEIVSLALKTELDDSRRTIKTVQRWTNASERTVKNWIAGSCGPGGDHLIAMLIHSDTMLHMLLIASRRFDIVEMLMDRPGSSADENTGTAPAGRNAHGRTSFFHDPGRVPVGDPDPDPDEAFVPNERQRWFLAELAGGRRVSAGGLQSRFGISEKTAKRDIAGLRANAWIAFTGSRRKGRYRLRRPQP</sequence>
<dbReference type="RefSeq" id="WP_183401347.1">
    <property type="nucleotide sequence ID" value="NZ_JACIDS010000007.1"/>
</dbReference>
<feature type="region of interest" description="Disordered" evidence="1">
    <location>
        <begin position="102"/>
        <end position="131"/>
    </location>
</feature>
<organism evidence="2 3">
    <name type="scientific">Kaistia hirudinis</name>
    <dbReference type="NCBI Taxonomy" id="1293440"/>
    <lineage>
        <taxon>Bacteria</taxon>
        <taxon>Pseudomonadati</taxon>
        <taxon>Pseudomonadota</taxon>
        <taxon>Alphaproteobacteria</taxon>
        <taxon>Hyphomicrobiales</taxon>
        <taxon>Kaistiaceae</taxon>
        <taxon>Kaistia</taxon>
    </lineage>
</organism>
<gene>
    <name evidence="2" type="ORF">GGR25_004765</name>
</gene>
<keyword evidence="3" id="KW-1185">Reference proteome</keyword>
<proteinExistence type="predicted"/>
<reference evidence="2 3" key="1">
    <citation type="submission" date="2020-08" db="EMBL/GenBank/DDBJ databases">
        <title>Genomic Encyclopedia of Type Strains, Phase IV (KMG-IV): sequencing the most valuable type-strain genomes for metagenomic binning, comparative biology and taxonomic classification.</title>
        <authorList>
            <person name="Goeker M."/>
        </authorList>
    </citation>
    <scope>NUCLEOTIDE SEQUENCE [LARGE SCALE GENOMIC DNA]</scope>
    <source>
        <strain evidence="2 3">DSM 25966</strain>
    </source>
</reference>
<evidence type="ECO:0000313" key="2">
    <source>
        <dbReference type="EMBL" id="MBB3933687.1"/>
    </source>
</evidence>
<protein>
    <recommendedName>
        <fullName evidence="4">HTH deoR-type domain-containing protein</fullName>
    </recommendedName>
</protein>